<reference evidence="11" key="1">
    <citation type="submission" date="2020-03" db="EMBL/GenBank/DDBJ databases">
        <title>Relaxed selection underlies rapid genomic changes in the transitions from sociality to social parasitism in ants.</title>
        <authorList>
            <person name="Bi X."/>
        </authorList>
    </citation>
    <scope>NUCLEOTIDE SEQUENCE</scope>
    <source>
        <strain evidence="11">BGI-DK2014a</strain>
        <tissue evidence="11">Whole body</tissue>
    </source>
</reference>
<keyword evidence="9" id="KW-0807">Transducer</keyword>
<organism evidence="11 12">
    <name type="scientific">Acromyrmex charruanus</name>
    <dbReference type="NCBI Taxonomy" id="2715315"/>
    <lineage>
        <taxon>Eukaryota</taxon>
        <taxon>Metazoa</taxon>
        <taxon>Ecdysozoa</taxon>
        <taxon>Arthropoda</taxon>
        <taxon>Hexapoda</taxon>
        <taxon>Insecta</taxon>
        <taxon>Pterygota</taxon>
        <taxon>Neoptera</taxon>
        <taxon>Endopterygota</taxon>
        <taxon>Hymenoptera</taxon>
        <taxon>Apocrita</taxon>
        <taxon>Aculeata</taxon>
        <taxon>Formicoidea</taxon>
        <taxon>Formicidae</taxon>
        <taxon>Myrmicinae</taxon>
        <taxon>Acromyrmex</taxon>
    </lineage>
</organism>
<feature type="transmembrane region" description="Helical" evidence="10">
    <location>
        <begin position="295"/>
        <end position="315"/>
    </location>
</feature>
<feature type="non-terminal residue" evidence="11">
    <location>
        <position position="1"/>
    </location>
</feature>
<feature type="transmembrane region" description="Helical" evidence="10">
    <location>
        <begin position="20"/>
        <end position="44"/>
    </location>
</feature>
<evidence type="ECO:0000256" key="4">
    <source>
        <dbReference type="ARBA" id="ARBA00022692"/>
    </source>
</evidence>
<protein>
    <submittedName>
        <fullName evidence="11">OR13A protein</fullName>
    </submittedName>
</protein>
<dbReference type="GO" id="GO:0005549">
    <property type="term" value="F:odorant binding"/>
    <property type="evidence" value="ECO:0007669"/>
    <property type="project" value="InterPro"/>
</dbReference>
<sequence length="709" mass="81793">MKIKNTVSKVIEIWLRIFGIWPNMSCVFLCRLFWSVSIIIEQIFQYRYILMRSHLIEFSELMHILGSAMTYTILLIKLVIFWCKQRTFNSLLTMMAIDWEKCSRKKFSMFVTSYNAKLSERFANMTMILYSTAVILYSTHILRKHVDDGNASNVSTRLLVLEMDLPFDTNKRFVYESVIIVQFFYLLLCSDAIGLLNASLINLILHIGGQIDILRQSLMTIFSKKEKDNLSHFMIKKIIKKHQNIVTFSQHIEDLYSYIAMVLFVSDTLIICCLGFTIVASIGGSDVLKNITRTFLFYLVMNMEAFIFCFAGEYLSAKSKSIGDAAYASHWYESGPRNSRIILFLIMRSQIQLTITIGKIMNLSLERFTSVSLFQICFIRIEKRMKQTPTSTINRTIEIPLRIFGIWPGSPYISFCRLFWTIALVVTQSLQYRYIILHLHTVDLSDLMDGLSATLSFSQFSSKLIIFWFNQRTFDKILTMMAMDWKKNSAADFSTRVRTNKAILSQNFAKTVFGIFSIVMTLYTASVFTFDTNNLEETDLSMRPLILKMDFPFNSNTQFVYGLVLVTQFFCTVLCGCTVFMLNVLLVVLVLHLDGQIEILGKWFTKIISKQNGHRLNLAIMRKIIEKHQSIIIFSNRINNLYSDIALILFVSDSLIICCIGFVLVTAIGTPDATEQIVRSLLFYVVTNLEAFIFCFAGEYLSNKVRNGR</sequence>
<feature type="transmembrane region" description="Helical" evidence="10">
    <location>
        <begin position="645"/>
        <end position="669"/>
    </location>
</feature>
<evidence type="ECO:0000256" key="8">
    <source>
        <dbReference type="ARBA" id="ARBA00023170"/>
    </source>
</evidence>
<feature type="transmembrane region" description="Helical" evidence="10">
    <location>
        <begin position="258"/>
        <end position="283"/>
    </location>
</feature>
<keyword evidence="8" id="KW-0675">Receptor</keyword>
<feature type="transmembrane region" description="Helical" evidence="10">
    <location>
        <begin position="508"/>
        <end position="530"/>
    </location>
</feature>
<keyword evidence="5" id="KW-0552">Olfaction</keyword>
<dbReference type="GO" id="GO:0005886">
    <property type="term" value="C:plasma membrane"/>
    <property type="evidence" value="ECO:0007669"/>
    <property type="project" value="UniProtKB-SubCell"/>
</dbReference>
<keyword evidence="3" id="KW-0716">Sensory transduction</keyword>
<evidence type="ECO:0000256" key="10">
    <source>
        <dbReference type="SAM" id="Phobius"/>
    </source>
</evidence>
<feature type="transmembrane region" description="Helical" evidence="10">
    <location>
        <begin position="183"/>
        <end position="205"/>
    </location>
</feature>
<evidence type="ECO:0000313" key="12">
    <source>
        <dbReference type="Proteomes" id="UP000669903"/>
    </source>
</evidence>
<accession>A0A836JZG0</accession>
<feature type="transmembrane region" description="Helical" evidence="10">
    <location>
        <begin position="681"/>
        <end position="701"/>
    </location>
</feature>
<dbReference type="PANTHER" id="PTHR21137:SF35">
    <property type="entry name" value="ODORANT RECEPTOR 19A-RELATED"/>
    <property type="match status" value="1"/>
</dbReference>
<keyword evidence="7 10" id="KW-0472">Membrane</keyword>
<feature type="non-terminal residue" evidence="11">
    <location>
        <position position="709"/>
    </location>
</feature>
<feature type="transmembrane region" description="Helical" evidence="10">
    <location>
        <begin position="122"/>
        <end position="142"/>
    </location>
</feature>
<dbReference type="Proteomes" id="UP000669903">
    <property type="component" value="Unassembled WGS sequence"/>
</dbReference>
<keyword evidence="6 10" id="KW-1133">Transmembrane helix</keyword>
<dbReference type="InterPro" id="IPR004117">
    <property type="entry name" value="7tm6_olfct_rcpt"/>
</dbReference>
<evidence type="ECO:0000256" key="9">
    <source>
        <dbReference type="ARBA" id="ARBA00023224"/>
    </source>
</evidence>
<feature type="transmembrane region" description="Helical" evidence="10">
    <location>
        <begin position="64"/>
        <end position="83"/>
    </location>
</feature>
<dbReference type="EMBL" id="JAANIC010005341">
    <property type="protein sequence ID" value="KAG5331793.1"/>
    <property type="molecule type" value="Genomic_DNA"/>
</dbReference>
<evidence type="ECO:0000256" key="7">
    <source>
        <dbReference type="ARBA" id="ARBA00023136"/>
    </source>
</evidence>
<dbReference type="GO" id="GO:0004984">
    <property type="term" value="F:olfactory receptor activity"/>
    <property type="evidence" value="ECO:0007669"/>
    <property type="project" value="InterPro"/>
</dbReference>
<feature type="transmembrane region" description="Helical" evidence="10">
    <location>
        <begin position="559"/>
        <end position="592"/>
    </location>
</feature>
<evidence type="ECO:0000256" key="1">
    <source>
        <dbReference type="ARBA" id="ARBA00004651"/>
    </source>
</evidence>
<keyword evidence="2" id="KW-1003">Cell membrane</keyword>
<dbReference type="Pfam" id="PF02949">
    <property type="entry name" value="7tm_6"/>
    <property type="match status" value="2"/>
</dbReference>
<keyword evidence="4 10" id="KW-0812">Transmembrane</keyword>
<dbReference type="PANTHER" id="PTHR21137">
    <property type="entry name" value="ODORANT RECEPTOR"/>
    <property type="match status" value="1"/>
</dbReference>
<evidence type="ECO:0000256" key="5">
    <source>
        <dbReference type="ARBA" id="ARBA00022725"/>
    </source>
</evidence>
<name>A0A836JZG0_9HYME</name>
<evidence type="ECO:0000256" key="2">
    <source>
        <dbReference type="ARBA" id="ARBA00022475"/>
    </source>
</evidence>
<evidence type="ECO:0000256" key="6">
    <source>
        <dbReference type="ARBA" id="ARBA00022989"/>
    </source>
</evidence>
<keyword evidence="12" id="KW-1185">Reference proteome</keyword>
<gene>
    <name evidence="11" type="primary">Or13a_15</name>
    <name evidence="11" type="ORF">G6Z76_0006727</name>
</gene>
<dbReference type="GO" id="GO:0007165">
    <property type="term" value="P:signal transduction"/>
    <property type="evidence" value="ECO:0007669"/>
    <property type="project" value="UniProtKB-KW"/>
</dbReference>
<evidence type="ECO:0000256" key="3">
    <source>
        <dbReference type="ARBA" id="ARBA00022606"/>
    </source>
</evidence>
<evidence type="ECO:0000313" key="11">
    <source>
        <dbReference type="EMBL" id="KAG5331793.1"/>
    </source>
</evidence>
<comment type="caution">
    <text evidence="11">The sequence shown here is derived from an EMBL/GenBank/DDBJ whole genome shotgun (WGS) entry which is preliminary data.</text>
</comment>
<comment type="subcellular location">
    <subcellularLocation>
        <location evidence="1">Cell membrane</location>
        <topology evidence="1">Multi-pass membrane protein</topology>
    </subcellularLocation>
</comment>
<dbReference type="AlphaFoldDB" id="A0A836JZG0"/>
<proteinExistence type="predicted"/>